<dbReference type="AlphaFoldDB" id="J9GD40"/>
<reference evidence="1" key="1">
    <citation type="journal article" date="2012" name="PLoS ONE">
        <title>Gene sets for utilization of primary and secondary nutrition supplies in the distal gut of endangered iberian lynx.</title>
        <authorList>
            <person name="Alcaide M."/>
            <person name="Messina E."/>
            <person name="Richter M."/>
            <person name="Bargiela R."/>
            <person name="Peplies J."/>
            <person name="Huws S.A."/>
            <person name="Newbold C.J."/>
            <person name="Golyshin P.N."/>
            <person name="Simon M.A."/>
            <person name="Lopez G."/>
            <person name="Yakimov M.M."/>
            <person name="Ferrer M."/>
        </authorList>
    </citation>
    <scope>NUCLEOTIDE SEQUENCE</scope>
</reference>
<accession>J9GD40</accession>
<protein>
    <submittedName>
        <fullName evidence="1">Uncharacterized protein</fullName>
    </submittedName>
</protein>
<organism evidence="1">
    <name type="scientific">gut metagenome</name>
    <dbReference type="NCBI Taxonomy" id="749906"/>
    <lineage>
        <taxon>unclassified sequences</taxon>
        <taxon>metagenomes</taxon>
        <taxon>organismal metagenomes</taxon>
    </lineage>
</organism>
<name>J9GD40_9ZZZZ</name>
<gene>
    <name evidence="1" type="ORF">EVA_07103</name>
</gene>
<sequence length="38" mass="4251">MQESGWLCSAAQEAVKMRELVCADPAVWKDKTQKTSSH</sequence>
<comment type="caution">
    <text evidence="1">The sequence shown here is derived from an EMBL/GenBank/DDBJ whole genome shotgun (WGS) entry which is preliminary data.</text>
</comment>
<dbReference type="EMBL" id="AMCI01001682">
    <property type="protein sequence ID" value="EJX04789.1"/>
    <property type="molecule type" value="Genomic_DNA"/>
</dbReference>
<proteinExistence type="predicted"/>
<evidence type="ECO:0000313" key="1">
    <source>
        <dbReference type="EMBL" id="EJX04789.1"/>
    </source>
</evidence>